<dbReference type="EMBL" id="HBHJ01028182">
    <property type="protein sequence ID" value="CAD9707655.1"/>
    <property type="molecule type" value="Transcribed_RNA"/>
</dbReference>
<comment type="similarity">
    <text evidence="1 3">Belongs to the UPP synthase family.</text>
</comment>
<dbReference type="NCBIfam" id="TIGR00055">
    <property type="entry name" value="uppS"/>
    <property type="match status" value="1"/>
</dbReference>
<protein>
    <recommendedName>
        <fullName evidence="3">Alkyl transferase</fullName>
        <ecNumber evidence="3">2.5.1.-</ecNumber>
    </recommendedName>
</protein>
<dbReference type="Gene3D" id="3.40.1180.10">
    <property type="entry name" value="Decaprenyl diphosphate synthase-like"/>
    <property type="match status" value="1"/>
</dbReference>
<reference evidence="5" key="1">
    <citation type="submission" date="2021-01" db="EMBL/GenBank/DDBJ databases">
        <authorList>
            <person name="Corre E."/>
            <person name="Pelletier E."/>
            <person name="Niang G."/>
            <person name="Scheremetjew M."/>
            <person name="Finn R."/>
            <person name="Kale V."/>
            <person name="Holt S."/>
            <person name="Cochrane G."/>
            <person name="Meng A."/>
            <person name="Brown T."/>
            <person name="Cohen L."/>
        </authorList>
    </citation>
    <scope>NUCLEOTIDE SEQUENCE</scope>
    <source>
        <strain evidence="5">CCMP1243</strain>
    </source>
</reference>
<dbReference type="AlphaFoldDB" id="A0A7S2SRI9"/>
<proteinExistence type="inferred from homology"/>
<dbReference type="HAMAP" id="MF_01139">
    <property type="entry name" value="ISPT"/>
    <property type="match status" value="1"/>
</dbReference>
<keyword evidence="2 3" id="KW-0808">Transferase</keyword>
<sequence>MDWLAAVGLLALGAWLGSLVFPPRPRKGVPSPPGLVGALAALVPCVALPRIQWLGGARRSPSEPSASARHLAIIMDGNRRYGRARYKDALKGHWDGGQTLVDTVKWCMEEGLESLTVYAFSTENWKRETKEVDVLMTIFCKYAERCQREAMEKNIRICVFSTDRDRLPASVVHSIDQMETSTSANSGFRLNLCVSYGARSDLVQACQSISRSVEEKELQVEDINEDLLAARLTTAGLPEPDILLRTSGECRLSNFLLFELAYTELFFLDKFWPELKKQDLLDVLQEYERRQRRFGT</sequence>
<keyword evidence="4" id="KW-0175">Coiled coil</keyword>
<dbReference type="InterPro" id="IPR036424">
    <property type="entry name" value="UPP_synth-like_sf"/>
</dbReference>
<dbReference type="SUPFAM" id="SSF64005">
    <property type="entry name" value="Undecaprenyl diphosphate synthase"/>
    <property type="match status" value="1"/>
</dbReference>
<evidence type="ECO:0000313" key="5">
    <source>
        <dbReference type="EMBL" id="CAD9707655.1"/>
    </source>
</evidence>
<dbReference type="Pfam" id="PF01255">
    <property type="entry name" value="Prenyltransf"/>
    <property type="match status" value="1"/>
</dbReference>
<dbReference type="GO" id="GO:0045547">
    <property type="term" value="F:ditrans,polycis-polyprenyl diphosphate synthase [(2E,6E)-farnesyl diphosphate specific] activity"/>
    <property type="evidence" value="ECO:0007669"/>
    <property type="project" value="TreeGrafter"/>
</dbReference>
<gene>
    <name evidence="5" type="ORF">RMAR1173_LOCUS18646</name>
</gene>
<dbReference type="CDD" id="cd00475">
    <property type="entry name" value="Cis_IPPS"/>
    <property type="match status" value="1"/>
</dbReference>
<organism evidence="5">
    <name type="scientific">Rhizochromulina marina</name>
    <dbReference type="NCBI Taxonomy" id="1034831"/>
    <lineage>
        <taxon>Eukaryota</taxon>
        <taxon>Sar</taxon>
        <taxon>Stramenopiles</taxon>
        <taxon>Ochrophyta</taxon>
        <taxon>Dictyochophyceae</taxon>
        <taxon>Rhizochromulinales</taxon>
        <taxon>Rhizochromulina</taxon>
    </lineage>
</organism>
<dbReference type="GO" id="GO:0016094">
    <property type="term" value="P:polyprenol biosynthetic process"/>
    <property type="evidence" value="ECO:0007669"/>
    <property type="project" value="TreeGrafter"/>
</dbReference>
<accession>A0A7S2SRI9</accession>
<dbReference type="PANTHER" id="PTHR10291:SF43">
    <property type="entry name" value="DEHYDRODOLICHYL DIPHOSPHATE SYNTHASE COMPLEX SUBUNIT DHDDS"/>
    <property type="match status" value="1"/>
</dbReference>
<feature type="coiled-coil region" evidence="4">
    <location>
        <begin position="206"/>
        <end position="233"/>
    </location>
</feature>
<dbReference type="InterPro" id="IPR001441">
    <property type="entry name" value="UPP_synth-like"/>
</dbReference>
<evidence type="ECO:0000256" key="2">
    <source>
        <dbReference type="ARBA" id="ARBA00022679"/>
    </source>
</evidence>
<name>A0A7S2SRI9_9STRA</name>
<dbReference type="GO" id="GO:0005783">
    <property type="term" value="C:endoplasmic reticulum"/>
    <property type="evidence" value="ECO:0007669"/>
    <property type="project" value="TreeGrafter"/>
</dbReference>
<dbReference type="EC" id="2.5.1.-" evidence="3"/>
<evidence type="ECO:0000256" key="1">
    <source>
        <dbReference type="ARBA" id="ARBA00005432"/>
    </source>
</evidence>
<evidence type="ECO:0000256" key="3">
    <source>
        <dbReference type="RuleBase" id="RU363018"/>
    </source>
</evidence>
<evidence type="ECO:0000256" key="4">
    <source>
        <dbReference type="SAM" id="Coils"/>
    </source>
</evidence>
<dbReference type="PANTHER" id="PTHR10291">
    <property type="entry name" value="DEHYDRODOLICHYL DIPHOSPHATE SYNTHASE FAMILY MEMBER"/>
    <property type="match status" value="1"/>
</dbReference>